<evidence type="ECO:0000313" key="1">
    <source>
        <dbReference type="EMBL" id="GIP57018.1"/>
    </source>
</evidence>
<accession>A0ABQ4MM06</accession>
<dbReference type="NCBIfam" id="NF006689">
    <property type="entry name" value="PRK09237.1"/>
    <property type="match status" value="1"/>
</dbReference>
<dbReference type="EMBL" id="BOSM01000001">
    <property type="protein sequence ID" value="GIP57018.1"/>
    <property type="molecule type" value="Genomic_DNA"/>
</dbReference>
<name>A0ABQ4MM06_9BACL</name>
<dbReference type="PANTHER" id="PTHR42717">
    <property type="entry name" value="DIHYDROOROTASE-RELATED"/>
    <property type="match status" value="1"/>
</dbReference>
<reference evidence="1 2" key="1">
    <citation type="submission" date="2021-03" db="EMBL/GenBank/DDBJ databases">
        <title>Antimicrobial resistance genes in bacteria isolated from Japanese honey, and their potential for conferring macrolide and lincosamide resistance in the American foulbrood pathogen Paenibacillus larvae.</title>
        <authorList>
            <person name="Okamoto M."/>
            <person name="Kumagai M."/>
            <person name="Kanamori H."/>
            <person name="Takamatsu D."/>
        </authorList>
    </citation>
    <scope>NUCLEOTIDE SEQUENCE [LARGE SCALE GENOMIC DNA]</scope>
    <source>
        <strain evidence="1 2">J15TS10</strain>
    </source>
</reference>
<organism evidence="1 2">
    <name type="scientific">Paenibacillus woosongensis</name>
    <dbReference type="NCBI Taxonomy" id="307580"/>
    <lineage>
        <taxon>Bacteria</taxon>
        <taxon>Bacillati</taxon>
        <taxon>Bacillota</taxon>
        <taxon>Bacilli</taxon>
        <taxon>Bacillales</taxon>
        <taxon>Paenibacillaceae</taxon>
        <taxon>Paenibacillus</taxon>
    </lineage>
</organism>
<protein>
    <submittedName>
        <fullName evidence="1">Dihydroorotase</fullName>
    </submittedName>
</protein>
<gene>
    <name evidence="1" type="ORF">J15TS10_08320</name>
</gene>
<comment type="caution">
    <text evidence="1">The sequence shown here is derived from an EMBL/GenBank/DDBJ whole genome shotgun (WGS) entry which is preliminary data.</text>
</comment>
<dbReference type="PANTHER" id="PTHR42717:SF1">
    <property type="entry name" value="IMIDAZOLONEPROPIONASE AND RELATED AMIDOHYDROLASES"/>
    <property type="match status" value="1"/>
</dbReference>
<sequence length="358" mass="38835">MNGEKIDIVIEDGKIAEITAAGKGSGQPLNNISGTYVSSGWIDMHVHAFPELDPYGDEIDEIGVKQGVTTIVDAGSCGADRIADLIADSKRAKTKMYAFLNISRIGLSRIDELSRLKWIDKEQAKLAILAYEEFIVGLKARISRSVVGDSGLKPLRLARELSGDTGLPLMVHIGSGPPDIQEVIPLLQRKDIITHYLHGKTNNLFDAEGHPLRVLTDALARGVHLDVGHGTASFSFRMAEAAKRHGVGLHTISTDIYRGNRLNGPVYSMANVLTKFLSLGYSLGETIDAVTSRAADWLGKPELGRIQVGDAANLTLFTLDDERVELVDSEGERRVANRLIKAKGVVTGGEYIKCEVRA</sequence>
<dbReference type="InterPro" id="IPR047601">
    <property type="entry name" value="EF_0837-like"/>
</dbReference>
<dbReference type="InterPro" id="IPR032466">
    <property type="entry name" value="Metal_Hydrolase"/>
</dbReference>
<dbReference type="SUPFAM" id="SSF51556">
    <property type="entry name" value="Metallo-dependent hydrolases"/>
    <property type="match status" value="1"/>
</dbReference>
<dbReference type="InterPro" id="IPR011059">
    <property type="entry name" value="Metal-dep_hydrolase_composite"/>
</dbReference>
<dbReference type="Pfam" id="PF22647">
    <property type="entry name" value="EF_0837-like_N"/>
    <property type="match status" value="1"/>
</dbReference>
<dbReference type="Gene3D" id="3.20.20.140">
    <property type="entry name" value="Metal-dependent hydrolases"/>
    <property type="match status" value="1"/>
</dbReference>
<dbReference type="NCBIfam" id="TIGR03583">
    <property type="entry name" value="EF_0837"/>
    <property type="match status" value="1"/>
</dbReference>
<dbReference type="Gene3D" id="2.30.40.10">
    <property type="entry name" value="Urease, subunit C, domain 1"/>
    <property type="match status" value="1"/>
</dbReference>
<dbReference type="PIRSF" id="PIRSF039004">
    <property type="entry name" value="ADE_EF_0837"/>
    <property type="match status" value="1"/>
</dbReference>
<evidence type="ECO:0000313" key="2">
    <source>
        <dbReference type="Proteomes" id="UP000681290"/>
    </source>
</evidence>
<keyword evidence="2" id="KW-1185">Reference proteome</keyword>
<proteinExistence type="predicted"/>
<dbReference type="SUPFAM" id="SSF51338">
    <property type="entry name" value="Composite domain of metallo-dependent hydrolases"/>
    <property type="match status" value="1"/>
</dbReference>
<dbReference type="InterPro" id="IPR020043">
    <property type="entry name" value="Deacetylase_Atu3266-like"/>
</dbReference>
<dbReference type="Proteomes" id="UP000681290">
    <property type="component" value="Unassembled WGS sequence"/>
</dbReference>